<organism evidence="2 3">
    <name type="scientific">Cymbomonas tetramitiformis</name>
    <dbReference type="NCBI Taxonomy" id="36881"/>
    <lineage>
        <taxon>Eukaryota</taxon>
        <taxon>Viridiplantae</taxon>
        <taxon>Chlorophyta</taxon>
        <taxon>Pyramimonadophyceae</taxon>
        <taxon>Pyramimonadales</taxon>
        <taxon>Pyramimonadaceae</taxon>
        <taxon>Cymbomonas</taxon>
    </lineage>
</organism>
<protein>
    <submittedName>
        <fullName evidence="2">Uncharacterized protein</fullName>
    </submittedName>
</protein>
<dbReference type="PANTHER" id="PTHR35479:SF4">
    <property type="entry name" value="OS01G0750800 PROTEIN"/>
    <property type="match status" value="1"/>
</dbReference>
<dbReference type="Proteomes" id="UP001190700">
    <property type="component" value="Unassembled WGS sequence"/>
</dbReference>
<sequence>MFNISEKKQQQKATLEIYSQKMGGGTGIKTNVHLENWAHYRETVELYFKWKKSLPKVLVWGVVVPVITYGVVVSDFHTADEDNGRPKKKFL</sequence>
<comment type="caution">
    <text evidence="2">The sequence shown here is derived from an EMBL/GenBank/DDBJ whole genome shotgun (WGS) entry which is preliminary data.</text>
</comment>
<feature type="transmembrane region" description="Helical" evidence="1">
    <location>
        <begin position="57"/>
        <end position="76"/>
    </location>
</feature>
<reference evidence="2 3" key="1">
    <citation type="journal article" date="2015" name="Genome Biol. Evol.">
        <title>Comparative Genomics of a Bacterivorous Green Alga Reveals Evolutionary Causalities and Consequences of Phago-Mixotrophic Mode of Nutrition.</title>
        <authorList>
            <person name="Burns J.A."/>
            <person name="Paasch A."/>
            <person name="Narechania A."/>
            <person name="Kim E."/>
        </authorList>
    </citation>
    <scope>NUCLEOTIDE SEQUENCE [LARGE SCALE GENOMIC DNA]</scope>
    <source>
        <strain evidence="2 3">PLY_AMNH</strain>
    </source>
</reference>
<keyword evidence="1" id="KW-1133">Transmembrane helix</keyword>
<keyword evidence="1" id="KW-0812">Transmembrane</keyword>
<proteinExistence type="predicted"/>
<name>A0AAE0FLA4_9CHLO</name>
<dbReference type="AlphaFoldDB" id="A0AAE0FLA4"/>
<dbReference type="PANTHER" id="PTHR35479">
    <property type="entry name" value="UNNAMED PRODUCT"/>
    <property type="match status" value="1"/>
</dbReference>
<keyword evidence="1" id="KW-0472">Membrane</keyword>
<evidence type="ECO:0000313" key="3">
    <source>
        <dbReference type="Proteomes" id="UP001190700"/>
    </source>
</evidence>
<keyword evidence="3" id="KW-1185">Reference proteome</keyword>
<gene>
    <name evidence="2" type="ORF">CYMTET_29400</name>
</gene>
<evidence type="ECO:0000256" key="1">
    <source>
        <dbReference type="SAM" id="Phobius"/>
    </source>
</evidence>
<evidence type="ECO:0000313" key="2">
    <source>
        <dbReference type="EMBL" id="KAK3261703.1"/>
    </source>
</evidence>
<accession>A0AAE0FLA4</accession>
<dbReference type="EMBL" id="LGRX02016722">
    <property type="protein sequence ID" value="KAK3261703.1"/>
    <property type="molecule type" value="Genomic_DNA"/>
</dbReference>